<dbReference type="InterPro" id="IPR014001">
    <property type="entry name" value="Helicase_ATP-bd"/>
</dbReference>
<feature type="domain" description="Helicase ATP-binding" evidence="6">
    <location>
        <begin position="110"/>
        <end position="275"/>
    </location>
</feature>
<dbReference type="Gene3D" id="3.40.50.300">
    <property type="entry name" value="P-loop containing nucleotide triphosphate hydrolases"/>
    <property type="match status" value="1"/>
</dbReference>
<dbReference type="PANTHER" id="PTHR10799">
    <property type="entry name" value="SNF2/RAD54 HELICASE FAMILY"/>
    <property type="match status" value="1"/>
</dbReference>
<dbReference type="PROSITE" id="PS51192">
    <property type="entry name" value="HELICASE_ATP_BIND_1"/>
    <property type="match status" value="1"/>
</dbReference>
<evidence type="ECO:0000256" key="2">
    <source>
        <dbReference type="ARBA" id="ARBA00022801"/>
    </source>
</evidence>
<evidence type="ECO:0008006" key="10">
    <source>
        <dbReference type="Google" id="ProtNLM"/>
    </source>
</evidence>
<keyword evidence="9" id="KW-1185">Reference proteome</keyword>
<dbReference type="RefSeq" id="WP_107137474.1">
    <property type="nucleotide sequence ID" value="NZ_PYSV01000005.1"/>
</dbReference>
<dbReference type="AlphaFoldDB" id="A0A2T3W9K9"/>
<evidence type="ECO:0000313" key="8">
    <source>
        <dbReference type="EMBL" id="PTA68600.1"/>
    </source>
</evidence>
<dbReference type="GO" id="GO:0005524">
    <property type="term" value="F:ATP binding"/>
    <property type="evidence" value="ECO:0007669"/>
    <property type="project" value="UniProtKB-KW"/>
</dbReference>
<dbReference type="Pfam" id="PF00271">
    <property type="entry name" value="Helicase_C"/>
    <property type="match status" value="1"/>
</dbReference>
<dbReference type="GO" id="GO:0004386">
    <property type="term" value="F:helicase activity"/>
    <property type="evidence" value="ECO:0007669"/>
    <property type="project" value="UniProtKB-KW"/>
</dbReference>
<evidence type="ECO:0000313" key="9">
    <source>
        <dbReference type="Proteomes" id="UP000240317"/>
    </source>
</evidence>
<dbReference type="SMART" id="SM00490">
    <property type="entry name" value="HELICc"/>
    <property type="match status" value="1"/>
</dbReference>
<keyword evidence="5" id="KW-0175">Coiled coil</keyword>
<sequence>MTLQSGDQVAHRTLGVGRIMMLAEGTAVVRFDSGIQEVLLAELSAQTTVLQALRTGQQHAPQQAQQRIQAELISSLNDTWGVFSRSRIALLPHQLWVCKQVLDSWPPRWLIADDVGLGKTVEAGLILWPLLSRRQVVRLLVIAPASLTGQWQHRMKKMFDLNLTVYDPSQDREDAREGTTYWDIHNQVIASLQTLRDNHKGRHERLLAADAWDLILVDEAHHLNVDEATGATLGFELMAKLQDADKIGGLLLFTATPHRGKDYGFLSLLELLRPDLFKANEEMASQLEHLSKVVIRNNKQTVTDLHGQRLFQAPVVTSEEYTYSPEEATFYERLTDFITTGQAYAASLGNTANSQAVMLVLIALQKLASSSVAAIRRALRSRAARLKGEISRADAQTRELTALQEAGDIEGANALEELVGFWSGGLQLMTDEKERLEELLELADQVVEETKIRAIMTALNGRFADRSVLFFTEYKATQSLLLEALTQTYGEQSVTFINGDDRADDVLGASLHTTRDRAATEFNEGKRRFLVSTEAAGEGIDLQQSCHTLIHVDLPWNPMRLHQRVGRLNRYGQTRQVEVLSFRNPGTVEARIWDKLNTKIDSIMKAFAHVMHEPEDLLQLVLGMTSPQVFQNAFSGAARQGNNLDEWFDRTTSQFGGRDVLNTVQELIGHSTSFDYQQVSDVIPRVDLPDLIPFFRQALRLNQRLVDEQDDLLSFKTPEAWLGEVGILRNYRELGFNRALKGKDVAGVGHKVVDRAVAQARKYPANVAVAEWAGLSAPLYVFRIADRVTNTPGARRTLVGRLMGEQPTWLRDWELLQLLNGLKAGADGVPAPGLMTALADMLEDETRALEAKLPELNLDYAAPLIEPYAVFAPQLK</sequence>
<dbReference type="SMART" id="SM00487">
    <property type="entry name" value="DEXDc"/>
    <property type="match status" value="1"/>
</dbReference>
<dbReference type="InterPro" id="IPR001650">
    <property type="entry name" value="Helicase_C-like"/>
</dbReference>
<evidence type="ECO:0000256" key="3">
    <source>
        <dbReference type="ARBA" id="ARBA00022806"/>
    </source>
</evidence>
<dbReference type="SUPFAM" id="SSF52540">
    <property type="entry name" value="P-loop containing nucleoside triphosphate hydrolases"/>
    <property type="match status" value="2"/>
</dbReference>
<dbReference type="InterPro" id="IPR000330">
    <property type="entry name" value="SNF2_N"/>
</dbReference>
<dbReference type="Gene3D" id="3.40.50.10810">
    <property type="entry name" value="Tandem AAA-ATPase domain"/>
    <property type="match status" value="1"/>
</dbReference>
<evidence type="ECO:0000256" key="5">
    <source>
        <dbReference type="SAM" id="Coils"/>
    </source>
</evidence>
<dbReference type="CDD" id="cd18793">
    <property type="entry name" value="SF2_C_SNF"/>
    <property type="match status" value="1"/>
</dbReference>
<keyword evidence="2" id="KW-0378">Hydrolase</keyword>
<dbReference type="Proteomes" id="UP000240317">
    <property type="component" value="Unassembled WGS sequence"/>
</dbReference>
<proteinExistence type="predicted"/>
<dbReference type="InterPro" id="IPR027417">
    <property type="entry name" value="P-loop_NTPase"/>
</dbReference>
<dbReference type="PROSITE" id="PS51194">
    <property type="entry name" value="HELICASE_CTER"/>
    <property type="match status" value="1"/>
</dbReference>
<dbReference type="InterPro" id="IPR038718">
    <property type="entry name" value="SNF2-like_sf"/>
</dbReference>
<feature type="domain" description="Helicase C-terminal" evidence="7">
    <location>
        <begin position="451"/>
        <end position="611"/>
    </location>
</feature>
<evidence type="ECO:0000256" key="1">
    <source>
        <dbReference type="ARBA" id="ARBA00022741"/>
    </source>
</evidence>
<keyword evidence="4" id="KW-0067">ATP-binding</keyword>
<dbReference type="CDD" id="cd18011">
    <property type="entry name" value="DEXDc_RapA"/>
    <property type="match status" value="1"/>
</dbReference>
<accession>A0A2T3W9K9</accession>
<dbReference type="OrthoDB" id="9814088at2"/>
<keyword evidence="3" id="KW-0347">Helicase</keyword>
<protein>
    <recommendedName>
        <fullName evidence="10">Helicase SNF2</fullName>
    </recommendedName>
</protein>
<evidence type="ECO:0000259" key="7">
    <source>
        <dbReference type="PROSITE" id="PS51194"/>
    </source>
</evidence>
<dbReference type="InterPro" id="IPR057342">
    <property type="entry name" value="DEXDc_RapA"/>
</dbReference>
<dbReference type="Pfam" id="PF00176">
    <property type="entry name" value="SNF2-rel_dom"/>
    <property type="match status" value="1"/>
</dbReference>
<dbReference type="EMBL" id="PYSV01000005">
    <property type="protein sequence ID" value="PTA68600.1"/>
    <property type="molecule type" value="Genomic_DNA"/>
</dbReference>
<gene>
    <name evidence="8" type="ORF">C8263_07360</name>
</gene>
<evidence type="ECO:0000256" key="4">
    <source>
        <dbReference type="ARBA" id="ARBA00022840"/>
    </source>
</evidence>
<comment type="caution">
    <text evidence="8">The sequence shown here is derived from an EMBL/GenBank/DDBJ whole genome shotgun (WGS) entry which is preliminary data.</text>
</comment>
<evidence type="ECO:0000259" key="6">
    <source>
        <dbReference type="PROSITE" id="PS51192"/>
    </source>
</evidence>
<reference evidence="8 9" key="1">
    <citation type="submission" date="2018-03" db="EMBL/GenBank/DDBJ databases">
        <title>Draft genome of Deinococcus sp. OD32.</title>
        <authorList>
            <person name="Wang X.-P."/>
            <person name="Du Z.-J."/>
        </authorList>
    </citation>
    <scope>NUCLEOTIDE SEQUENCE [LARGE SCALE GENOMIC DNA]</scope>
    <source>
        <strain evidence="8 9">OD32</strain>
    </source>
</reference>
<name>A0A2T3W9K9_9DEIO</name>
<keyword evidence="1" id="KW-0547">Nucleotide-binding</keyword>
<dbReference type="InterPro" id="IPR049730">
    <property type="entry name" value="SNF2/RAD54-like_C"/>
</dbReference>
<feature type="coiled-coil region" evidence="5">
    <location>
        <begin position="426"/>
        <end position="453"/>
    </location>
</feature>
<dbReference type="GO" id="GO:0016787">
    <property type="term" value="F:hydrolase activity"/>
    <property type="evidence" value="ECO:0007669"/>
    <property type="project" value="UniProtKB-KW"/>
</dbReference>
<organism evidence="8 9">
    <name type="scientific">Deinococcus arcticus</name>
    <dbReference type="NCBI Taxonomy" id="2136176"/>
    <lineage>
        <taxon>Bacteria</taxon>
        <taxon>Thermotogati</taxon>
        <taxon>Deinococcota</taxon>
        <taxon>Deinococci</taxon>
        <taxon>Deinococcales</taxon>
        <taxon>Deinococcaceae</taxon>
        <taxon>Deinococcus</taxon>
    </lineage>
</organism>